<evidence type="ECO:0000256" key="2">
    <source>
        <dbReference type="ARBA" id="ARBA00022723"/>
    </source>
</evidence>
<dbReference type="SUPFAM" id="SSF50249">
    <property type="entry name" value="Nucleic acid-binding proteins"/>
    <property type="match status" value="1"/>
</dbReference>
<proteinExistence type="inferred from homology"/>
<protein>
    <recommendedName>
        <fullName evidence="7">OB domain-containing protein</fullName>
    </recommendedName>
</protein>
<dbReference type="Pfam" id="PF01336">
    <property type="entry name" value="tRNA_anti-codon"/>
    <property type="match status" value="1"/>
</dbReference>
<name>A0A8X7WEU7_BRACI</name>
<dbReference type="PANTHER" id="PTHR47165:SF4">
    <property type="entry name" value="OS03G0429900 PROTEIN"/>
    <property type="match status" value="1"/>
</dbReference>
<dbReference type="Proteomes" id="UP000886595">
    <property type="component" value="Unassembled WGS sequence"/>
</dbReference>
<evidence type="ECO:0000256" key="5">
    <source>
        <dbReference type="ARBA" id="ARBA00023125"/>
    </source>
</evidence>
<keyword evidence="5" id="KW-0238">DNA-binding</keyword>
<dbReference type="AlphaFoldDB" id="A0A8X7WEU7"/>
<dbReference type="PANTHER" id="PTHR47165">
    <property type="entry name" value="OS03G0429900 PROTEIN"/>
    <property type="match status" value="1"/>
</dbReference>
<dbReference type="GO" id="GO:0003677">
    <property type="term" value="F:DNA binding"/>
    <property type="evidence" value="ECO:0007669"/>
    <property type="project" value="UniProtKB-KW"/>
</dbReference>
<dbReference type="InterPro" id="IPR012340">
    <property type="entry name" value="NA-bd_OB-fold"/>
</dbReference>
<keyword evidence="4" id="KW-0862">Zinc</keyword>
<evidence type="ECO:0000313" key="9">
    <source>
        <dbReference type="Proteomes" id="UP000886595"/>
    </source>
</evidence>
<evidence type="ECO:0000259" key="7">
    <source>
        <dbReference type="Pfam" id="PF01336"/>
    </source>
</evidence>
<dbReference type="FunFam" id="2.40.50.140:FF:000041">
    <property type="entry name" value="Replication protein A subunit"/>
    <property type="match status" value="1"/>
</dbReference>
<comment type="similarity">
    <text evidence="1">Belongs to the replication factor A protein 1 family.</text>
</comment>
<dbReference type="CDD" id="cd04474">
    <property type="entry name" value="RPA1_DBD_A"/>
    <property type="match status" value="1"/>
</dbReference>
<feature type="region of interest" description="Disordered" evidence="6">
    <location>
        <begin position="220"/>
        <end position="239"/>
    </location>
</feature>
<feature type="domain" description="OB" evidence="7">
    <location>
        <begin position="60"/>
        <end position="143"/>
    </location>
</feature>
<evidence type="ECO:0000256" key="6">
    <source>
        <dbReference type="SAM" id="MobiDB-lite"/>
    </source>
</evidence>
<gene>
    <name evidence="8" type="ORF">Bca52824_009846</name>
</gene>
<keyword evidence="2" id="KW-0479">Metal-binding</keyword>
<dbReference type="GO" id="GO:0008270">
    <property type="term" value="F:zinc ion binding"/>
    <property type="evidence" value="ECO:0007669"/>
    <property type="project" value="UniProtKB-KW"/>
</dbReference>
<dbReference type="Gene3D" id="2.40.50.140">
    <property type="entry name" value="Nucleic acid-binding proteins"/>
    <property type="match status" value="1"/>
</dbReference>
<keyword evidence="9" id="KW-1185">Reference proteome</keyword>
<reference evidence="8 9" key="1">
    <citation type="submission" date="2020-02" db="EMBL/GenBank/DDBJ databases">
        <authorList>
            <person name="Ma Q."/>
            <person name="Huang Y."/>
            <person name="Song X."/>
            <person name="Pei D."/>
        </authorList>
    </citation>
    <scope>NUCLEOTIDE SEQUENCE [LARGE SCALE GENOMIC DNA]</scope>
    <source>
        <strain evidence="8">Sxm20200214</strain>
        <tissue evidence="8">Leaf</tissue>
    </source>
</reference>
<sequence>MNLLYDAVGKYYESLIEIPKGEEKTDPAWWDYENVPIRHTLSPTEMYERLVSRLKEAGSWTIKVRVTNKGVMRNYRNARGQVCVFNVELTDEEGTQIQATMFNDAGRKFYDRFQLGKVYYISMGSLKLANKQFKTVQNDYEMTLAVITTIKKSNVVVHLVQTGTHIAETRLVVIIIRAVEVTAADHILHKVEVHHMAQVLEDLAGGYGVGTPNYSQGGGQYGGFVRGQNPTGGARNQQY</sequence>
<evidence type="ECO:0000256" key="4">
    <source>
        <dbReference type="ARBA" id="ARBA00022833"/>
    </source>
</evidence>
<evidence type="ECO:0000256" key="1">
    <source>
        <dbReference type="ARBA" id="ARBA00005690"/>
    </source>
</evidence>
<dbReference type="OrthoDB" id="1751331at2759"/>
<feature type="compositionally biased region" description="Polar residues" evidence="6">
    <location>
        <begin position="229"/>
        <end position="239"/>
    </location>
</feature>
<evidence type="ECO:0000256" key="3">
    <source>
        <dbReference type="ARBA" id="ARBA00022771"/>
    </source>
</evidence>
<organism evidence="8 9">
    <name type="scientific">Brassica carinata</name>
    <name type="common">Ethiopian mustard</name>
    <name type="synonym">Abyssinian cabbage</name>
    <dbReference type="NCBI Taxonomy" id="52824"/>
    <lineage>
        <taxon>Eukaryota</taxon>
        <taxon>Viridiplantae</taxon>
        <taxon>Streptophyta</taxon>
        <taxon>Embryophyta</taxon>
        <taxon>Tracheophyta</taxon>
        <taxon>Spermatophyta</taxon>
        <taxon>Magnoliopsida</taxon>
        <taxon>eudicotyledons</taxon>
        <taxon>Gunneridae</taxon>
        <taxon>Pentapetalae</taxon>
        <taxon>rosids</taxon>
        <taxon>malvids</taxon>
        <taxon>Brassicales</taxon>
        <taxon>Brassicaceae</taxon>
        <taxon>Brassiceae</taxon>
        <taxon>Brassica</taxon>
    </lineage>
</organism>
<keyword evidence="3" id="KW-0863">Zinc-finger</keyword>
<dbReference type="InterPro" id="IPR004365">
    <property type="entry name" value="NA-bd_OB_tRNA"/>
</dbReference>
<accession>A0A8X7WEU7</accession>
<comment type="caution">
    <text evidence="8">The sequence shown here is derived from an EMBL/GenBank/DDBJ whole genome shotgun (WGS) entry which is preliminary data.</text>
</comment>
<evidence type="ECO:0000313" key="8">
    <source>
        <dbReference type="EMBL" id="KAG2327118.1"/>
    </source>
</evidence>
<dbReference type="EMBL" id="JAAMPC010000002">
    <property type="protein sequence ID" value="KAG2327118.1"/>
    <property type="molecule type" value="Genomic_DNA"/>
</dbReference>